<dbReference type="InterPro" id="IPR026350">
    <property type="entry name" value="GxxExxY"/>
</dbReference>
<protein>
    <recommendedName>
        <fullName evidence="3">NADH:ubiquinone oxidoreductase subunit 5</fullName>
    </recommendedName>
</protein>
<gene>
    <name evidence="1" type="ORF">PLANPX_1988</name>
</gene>
<evidence type="ECO:0000313" key="1">
    <source>
        <dbReference type="EMBL" id="BBO32376.1"/>
    </source>
</evidence>
<dbReference type="KEGG" id="lpav:PLANPX_1988"/>
<organism evidence="1 2">
    <name type="scientific">Lacipirellula parvula</name>
    <dbReference type="NCBI Taxonomy" id="2650471"/>
    <lineage>
        <taxon>Bacteria</taxon>
        <taxon>Pseudomonadati</taxon>
        <taxon>Planctomycetota</taxon>
        <taxon>Planctomycetia</taxon>
        <taxon>Pirellulales</taxon>
        <taxon>Lacipirellulaceae</taxon>
        <taxon>Lacipirellula</taxon>
    </lineage>
</organism>
<evidence type="ECO:0000313" key="2">
    <source>
        <dbReference type="Proteomes" id="UP000326837"/>
    </source>
</evidence>
<proteinExistence type="predicted"/>
<dbReference type="RefSeq" id="WP_152098352.1">
    <property type="nucleotide sequence ID" value="NZ_AP021861.1"/>
</dbReference>
<dbReference type="Pfam" id="PF13366">
    <property type="entry name" value="PDDEXK_3"/>
    <property type="match status" value="1"/>
</dbReference>
<dbReference type="EMBL" id="AP021861">
    <property type="protein sequence ID" value="BBO32376.1"/>
    <property type="molecule type" value="Genomic_DNA"/>
</dbReference>
<dbReference type="NCBIfam" id="TIGR04256">
    <property type="entry name" value="GxxExxY"/>
    <property type="match status" value="1"/>
</dbReference>
<dbReference type="AlphaFoldDB" id="A0A5K7XDA0"/>
<dbReference type="Proteomes" id="UP000326837">
    <property type="component" value="Chromosome"/>
</dbReference>
<evidence type="ECO:0008006" key="3">
    <source>
        <dbReference type="Google" id="ProtNLM"/>
    </source>
</evidence>
<name>A0A5K7XDA0_9BACT</name>
<accession>A0A5K7XDA0</accession>
<sequence length="124" mass="14631">MEVLYREESYLVMGACFEVYKEMGCGFLEAVYQECLGIEFGLRSIPFQPQLELPLQYKQHELSQKYQPDFVCFEKIVLEIKSANAIIDRHRAQVHNYLCATGYRLGIIANFNHHPKLEWERIVR</sequence>
<keyword evidence="2" id="KW-1185">Reference proteome</keyword>
<reference evidence="2" key="1">
    <citation type="submission" date="2019-10" db="EMBL/GenBank/DDBJ databases">
        <title>Lacipirellula parvula gen. nov., sp. nov., representing a lineage of planctomycetes widespread in freshwater anoxic habitats, and description of the family Lacipirellulaceae.</title>
        <authorList>
            <person name="Dedysh S.N."/>
            <person name="Kulichevskaya I.S."/>
            <person name="Beletsky A.V."/>
            <person name="Rakitin A.L."/>
            <person name="Mardanov A.V."/>
            <person name="Ivanova A.A."/>
            <person name="Saltykova V.X."/>
            <person name="Rijpstra W.I.C."/>
            <person name="Sinninghe Damste J.S."/>
            <person name="Ravin N.V."/>
        </authorList>
    </citation>
    <scope>NUCLEOTIDE SEQUENCE [LARGE SCALE GENOMIC DNA]</scope>
    <source>
        <strain evidence="2">PX69</strain>
    </source>
</reference>